<dbReference type="InterPro" id="IPR000847">
    <property type="entry name" value="LysR_HTH_N"/>
</dbReference>
<keyword evidence="4" id="KW-0804">Transcription</keyword>
<gene>
    <name evidence="6" type="ORF">I8J31_15650</name>
</gene>
<proteinExistence type="inferred from homology"/>
<dbReference type="Pfam" id="PF00126">
    <property type="entry name" value="HTH_1"/>
    <property type="match status" value="1"/>
</dbReference>
<evidence type="ECO:0000313" key="6">
    <source>
        <dbReference type="EMBL" id="MBJ7539111.1"/>
    </source>
</evidence>
<dbReference type="Proteomes" id="UP000628710">
    <property type="component" value="Unassembled WGS sequence"/>
</dbReference>
<keyword evidence="3" id="KW-0238">DNA-binding</keyword>
<dbReference type="RefSeq" id="WP_199469517.1">
    <property type="nucleotide sequence ID" value="NZ_JAEMNX010000021.1"/>
</dbReference>
<name>A0A934N7J0_9GAMM</name>
<feature type="domain" description="HTH lysR-type" evidence="5">
    <location>
        <begin position="2"/>
        <end position="59"/>
    </location>
</feature>
<dbReference type="AlphaFoldDB" id="A0A934N7J0"/>
<dbReference type="InterPro" id="IPR036390">
    <property type="entry name" value="WH_DNA-bd_sf"/>
</dbReference>
<evidence type="ECO:0000256" key="3">
    <source>
        <dbReference type="ARBA" id="ARBA00023125"/>
    </source>
</evidence>
<dbReference type="PANTHER" id="PTHR30126:SF99">
    <property type="entry name" value="TRANSCRIPTIONAL REGULATOR LYSR FAMILY"/>
    <property type="match status" value="1"/>
</dbReference>
<accession>A0A934N7J0</accession>
<comment type="similarity">
    <text evidence="1">Belongs to the LysR transcriptional regulatory family.</text>
</comment>
<dbReference type="PRINTS" id="PR00039">
    <property type="entry name" value="HTHLYSR"/>
</dbReference>
<dbReference type="EMBL" id="JAEMNX010000021">
    <property type="protein sequence ID" value="MBJ7539111.1"/>
    <property type="molecule type" value="Genomic_DNA"/>
</dbReference>
<sequence>MLNTQHLLTFKTLVEVGSFTRTAKLLGLTQPAVSQHIQKLEAKLDGSLLIRHGRSTEMTEAGKVLYKYVKELELCYEAFMVAWSANLVEKPDYEDMKQAADK</sequence>
<dbReference type="Gene3D" id="1.10.10.10">
    <property type="entry name" value="Winged helix-like DNA-binding domain superfamily/Winged helix DNA-binding domain"/>
    <property type="match status" value="1"/>
</dbReference>
<dbReference type="SUPFAM" id="SSF46785">
    <property type="entry name" value="Winged helix' DNA-binding domain"/>
    <property type="match status" value="1"/>
</dbReference>
<dbReference type="PANTHER" id="PTHR30126">
    <property type="entry name" value="HTH-TYPE TRANSCRIPTIONAL REGULATOR"/>
    <property type="match status" value="1"/>
</dbReference>
<dbReference type="InterPro" id="IPR036388">
    <property type="entry name" value="WH-like_DNA-bd_sf"/>
</dbReference>
<evidence type="ECO:0000256" key="4">
    <source>
        <dbReference type="ARBA" id="ARBA00023163"/>
    </source>
</evidence>
<evidence type="ECO:0000256" key="1">
    <source>
        <dbReference type="ARBA" id="ARBA00009437"/>
    </source>
</evidence>
<dbReference type="PROSITE" id="PS50931">
    <property type="entry name" value="HTH_LYSR"/>
    <property type="match status" value="1"/>
</dbReference>
<keyword evidence="2" id="KW-0805">Transcription regulation</keyword>
<protein>
    <submittedName>
        <fullName evidence="6">LysR family transcriptional regulator</fullName>
    </submittedName>
</protein>
<keyword evidence="7" id="KW-1185">Reference proteome</keyword>
<comment type="caution">
    <text evidence="6">The sequence shown here is derived from an EMBL/GenBank/DDBJ whole genome shotgun (WGS) entry which is preliminary data.</text>
</comment>
<organism evidence="6 7">
    <name type="scientific">Marinomonas transparens</name>
    <dbReference type="NCBI Taxonomy" id="2795388"/>
    <lineage>
        <taxon>Bacteria</taxon>
        <taxon>Pseudomonadati</taxon>
        <taxon>Pseudomonadota</taxon>
        <taxon>Gammaproteobacteria</taxon>
        <taxon>Oceanospirillales</taxon>
        <taxon>Oceanospirillaceae</taxon>
        <taxon>Marinomonas</taxon>
    </lineage>
</organism>
<reference evidence="6" key="1">
    <citation type="submission" date="2020-12" db="EMBL/GenBank/DDBJ databases">
        <title>Marinomonas arctica sp. nov., a psychrotolerant bacterium isolated from the Arctic.</title>
        <authorList>
            <person name="Zhang Y."/>
        </authorList>
    </citation>
    <scope>NUCLEOTIDE SEQUENCE</scope>
    <source>
        <strain evidence="6">C1424</strain>
    </source>
</reference>
<dbReference type="GO" id="GO:0000976">
    <property type="term" value="F:transcription cis-regulatory region binding"/>
    <property type="evidence" value="ECO:0007669"/>
    <property type="project" value="TreeGrafter"/>
</dbReference>
<evidence type="ECO:0000259" key="5">
    <source>
        <dbReference type="PROSITE" id="PS50931"/>
    </source>
</evidence>
<evidence type="ECO:0000313" key="7">
    <source>
        <dbReference type="Proteomes" id="UP000628710"/>
    </source>
</evidence>
<evidence type="ECO:0000256" key="2">
    <source>
        <dbReference type="ARBA" id="ARBA00023015"/>
    </source>
</evidence>
<dbReference type="GO" id="GO:0003700">
    <property type="term" value="F:DNA-binding transcription factor activity"/>
    <property type="evidence" value="ECO:0007669"/>
    <property type="project" value="InterPro"/>
</dbReference>
<dbReference type="FunFam" id="1.10.10.10:FF:000001">
    <property type="entry name" value="LysR family transcriptional regulator"/>
    <property type="match status" value="1"/>
</dbReference>